<dbReference type="AlphaFoldDB" id="A0A918F7G1"/>
<evidence type="ECO:0000313" key="3">
    <source>
        <dbReference type="Proteomes" id="UP000603865"/>
    </source>
</evidence>
<dbReference type="EMBL" id="BMQL01000019">
    <property type="protein sequence ID" value="GGR16271.1"/>
    <property type="molecule type" value="Genomic_DNA"/>
</dbReference>
<dbReference type="Proteomes" id="UP000603865">
    <property type="component" value="Unassembled WGS sequence"/>
</dbReference>
<accession>A0A918F7G1</accession>
<reference evidence="2" key="2">
    <citation type="submission" date="2020-09" db="EMBL/GenBank/DDBJ databases">
        <authorList>
            <person name="Sun Q."/>
            <person name="Ohkuma M."/>
        </authorList>
    </citation>
    <scope>NUCLEOTIDE SEQUENCE</scope>
    <source>
        <strain evidence="2">JCM 31311</strain>
    </source>
</reference>
<sequence length="201" mass="21294">MTTLKWAMNCLLASLVCAFTPALASSTMTSAQIGMAGGKVSLGSSRVTILPGTFPAATTVMFSQLQKPPVPIPPSYTVLGVFRLTTSRPLHYAGAVVHLAGFPRPTTADDVTEVYVLENNDWVIGQMGGTNNTFELPEADVFPDAGQPDVAPIRTYVITRTSLQSLKRRLAASGGSYNGVYGECPEGTAEYFGTCRIIASP</sequence>
<dbReference type="RefSeq" id="WP_189091439.1">
    <property type="nucleotide sequence ID" value="NZ_BMQL01000019.1"/>
</dbReference>
<keyword evidence="3" id="KW-1185">Reference proteome</keyword>
<reference evidence="2" key="1">
    <citation type="journal article" date="2014" name="Int. J. Syst. Evol. Microbiol.">
        <title>Complete genome sequence of Corynebacterium casei LMG S-19264T (=DSM 44701T), isolated from a smear-ripened cheese.</title>
        <authorList>
            <consortium name="US DOE Joint Genome Institute (JGI-PGF)"/>
            <person name="Walter F."/>
            <person name="Albersmeier A."/>
            <person name="Kalinowski J."/>
            <person name="Ruckert C."/>
        </authorList>
    </citation>
    <scope>NUCLEOTIDE SEQUENCE</scope>
    <source>
        <strain evidence="2">JCM 31311</strain>
    </source>
</reference>
<feature type="signal peptide" evidence="1">
    <location>
        <begin position="1"/>
        <end position="24"/>
    </location>
</feature>
<evidence type="ECO:0000313" key="2">
    <source>
        <dbReference type="EMBL" id="GGR16271.1"/>
    </source>
</evidence>
<name>A0A918F7G1_9DEIO</name>
<comment type="caution">
    <text evidence="2">The sequence shown here is derived from an EMBL/GenBank/DDBJ whole genome shotgun (WGS) entry which is preliminary data.</text>
</comment>
<proteinExistence type="predicted"/>
<keyword evidence="1" id="KW-0732">Signal</keyword>
<evidence type="ECO:0000256" key="1">
    <source>
        <dbReference type="SAM" id="SignalP"/>
    </source>
</evidence>
<feature type="chain" id="PRO_5037410071" evidence="1">
    <location>
        <begin position="25"/>
        <end position="201"/>
    </location>
</feature>
<organism evidence="2 3">
    <name type="scientific">Deinococcus ruber</name>
    <dbReference type="NCBI Taxonomy" id="1848197"/>
    <lineage>
        <taxon>Bacteria</taxon>
        <taxon>Thermotogati</taxon>
        <taxon>Deinococcota</taxon>
        <taxon>Deinococci</taxon>
        <taxon>Deinococcales</taxon>
        <taxon>Deinococcaceae</taxon>
        <taxon>Deinococcus</taxon>
    </lineage>
</organism>
<protein>
    <submittedName>
        <fullName evidence="2">Uncharacterized protein</fullName>
    </submittedName>
</protein>
<gene>
    <name evidence="2" type="ORF">GCM10008957_31140</name>
</gene>